<comment type="cofactor">
    <cofactor evidence="8">
        <name>Zn(2+)</name>
        <dbReference type="ChEBI" id="CHEBI:29105"/>
    </cofactor>
    <text evidence="8">Binds 2 Zn(2+) ions.</text>
</comment>
<reference evidence="10 11" key="1">
    <citation type="submission" date="2013-04" db="EMBL/GenBank/DDBJ databases">
        <title>Comparative Genomics of Relapsing Fever Spirochetes.</title>
        <authorList>
            <person name="Schwan T.G."/>
            <person name="Raffel S.J."/>
            <person name="Porcella S.F."/>
            <person name="Martens C.A."/>
            <person name="Bruno D.P."/>
            <person name="Rickefs S.M."/>
            <person name="Barbian K.B."/>
        </authorList>
    </citation>
    <scope>NUCLEOTIDE SEQUENCE [LARGE SCALE GENOMIC DNA]</scope>
    <source>
        <strain evidence="10 11">BA2</strain>
    </source>
</reference>
<evidence type="ECO:0000259" key="9">
    <source>
        <dbReference type="SMART" id="SM00849"/>
    </source>
</evidence>
<protein>
    <recommendedName>
        <fullName evidence="8">Ribonuclease Z</fullName>
        <shortName evidence="8">RNase Z</shortName>
        <ecNumber evidence="8">3.1.26.11</ecNumber>
    </recommendedName>
    <alternativeName>
        <fullName evidence="8">tRNA 3 endonuclease</fullName>
    </alternativeName>
    <alternativeName>
        <fullName evidence="8">tRNase Z</fullName>
    </alternativeName>
</protein>
<sequence length="335" mass="38544">MKRIHIVLTKKIGGLFLNFNVNILGTGGTRPLYNRYLTSVLIEHNGESFLFDCGEATQMSLRKQKISWQKIKVICITHLHADHITGLLGIVMLMAQSGDTRKEPLTIIGPIGIKKYLETNIELLRVHKNYDIIYKEIIINKTDSILYEDKRKRIEYIKLKHSIDCVGYLFIEKDKPGKFDIQRAESLNIPKGSIRKKLQDGYEVILNGRKILPSEILGKPKKGLKFAYITDTAYFEKLSTYIENFNLVIIESTFKNDLKEEAKKKLHLTAKLAANITKKAKVHQTGLIHFSERYTLNQDLCELLDEAQKEYPNGEIFLTKDGMRLTADKDKFIIK</sequence>
<dbReference type="Proteomes" id="UP000019262">
    <property type="component" value="Chromosome"/>
</dbReference>
<comment type="similarity">
    <text evidence="8">Belongs to the RNase Z family.</text>
</comment>
<comment type="subunit">
    <text evidence="1 8">Homodimer.</text>
</comment>
<dbReference type="GO" id="GO:0008270">
    <property type="term" value="F:zinc ion binding"/>
    <property type="evidence" value="ECO:0007669"/>
    <property type="project" value="UniProtKB-UniRule"/>
</dbReference>
<dbReference type="SUPFAM" id="SSF56281">
    <property type="entry name" value="Metallo-hydrolase/oxidoreductase"/>
    <property type="match status" value="1"/>
</dbReference>
<dbReference type="InterPro" id="IPR001279">
    <property type="entry name" value="Metallo-B-lactamas"/>
</dbReference>
<proteinExistence type="inferred from homology"/>
<keyword evidence="5 8" id="KW-0255">Endonuclease</keyword>
<feature type="binding site" evidence="8">
    <location>
        <position position="83"/>
    </location>
    <ligand>
        <name>Zn(2+)</name>
        <dbReference type="ChEBI" id="CHEBI:29105"/>
        <label>2</label>
        <note>catalytic</note>
    </ligand>
</feature>
<feature type="binding site" evidence="8">
    <location>
        <position position="78"/>
    </location>
    <ligand>
        <name>Zn(2+)</name>
        <dbReference type="ChEBI" id="CHEBI:29105"/>
        <label>1</label>
        <note>catalytic</note>
    </ligand>
</feature>
<feature type="binding site" evidence="8">
    <location>
        <position position="80"/>
    </location>
    <ligand>
        <name>Zn(2+)</name>
        <dbReference type="ChEBI" id="CHEBI:29105"/>
        <label>1</label>
        <note>catalytic</note>
    </ligand>
</feature>
<dbReference type="PATRIC" id="fig|1313293.3.peg.770"/>
<comment type="function">
    <text evidence="8">Zinc phosphodiesterase, which displays some tRNA 3'-processing endonuclease activity. Probably involved in tRNA maturation, by removing a 3'-trailer from precursor tRNA.</text>
</comment>
<dbReference type="PANTHER" id="PTHR46018:SF2">
    <property type="entry name" value="ZINC PHOSPHODIESTERASE ELAC PROTEIN 1"/>
    <property type="match status" value="1"/>
</dbReference>
<dbReference type="PANTHER" id="PTHR46018">
    <property type="entry name" value="ZINC PHOSPHODIESTERASE ELAC PROTEIN 1"/>
    <property type="match status" value="1"/>
</dbReference>
<dbReference type="HOGENOM" id="CLU_031317_2_1_12"/>
<dbReference type="GO" id="GO:0042781">
    <property type="term" value="F:3'-tRNA processing endoribonuclease activity"/>
    <property type="evidence" value="ECO:0007669"/>
    <property type="project" value="UniProtKB-UniRule"/>
</dbReference>
<evidence type="ECO:0000256" key="3">
    <source>
        <dbReference type="ARBA" id="ARBA00022722"/>
    </source>
</evidence>
<dbReference type="EMBL" id="CP005829">
    <property type="protein sequence ID" value="AHH08723.1"/>
    <property type="molecule type" value="Genomic_DNA"/>
</dbReference>
<dbReference type="AlphaFoldDB" id="W5SQ04"/>
<dbReference type="NCBIfam" id="TIGR02651">
    <property type="entry name" value="RNase_Z"/>
    <property type="match status" value="1"/>
</dbReference>
<feature type="binding site" evidence="8">
    <location>
        <position position="289"/>
    </location>
    <ligand>
        <name>Zn(2+)</name>
        <dbReference type="ChEBI" id="CHEBI:29105"/>
        <label>2</label>
        <note>catalytic</note>
    </ligand>
</feature>
<keyword evidence="7 8" id="KW-0862">Zinc</keyword>
<accession>W5SQ04</accession>
<evidence type="ECO:0000256" key="5">
    <source>
        <dbReference type="ARBA" id="ARBA00022759"/>
    </source>
</evidence>
<dbReference type="HAMAP" id="MF_01818">
    <property type="entry name" value="RNase_Z_BN"/>
    <property type="match status" value="1"/>
</dbReference>
<feature type="binding site" evidence="8">
    <location>
        <position position="231"/>
    </location>
    <ligand>
        <name>Zn(2+)</name>
        <dbReference type="ChEBI" id="CHEBI:29105"/>
        <label>1</label>
        <note>catalytic</note>
    </ligand>
</feature>
<evidence type="ECO:0000256" key="8">
    <source>
        <dbReference type="HAMAP-Rule" id="MF_01818"/>
    </source>
</evidence>
<organism evidence="10 11">
    <name type="scientific">Borrelia anserina BA2</name>
    <dbReference type="NCBI Taxonomy" id="1313293"/>
    <lineage>
        <taxon>Bacteria</taxon>
        <taxon>Pseudomonadati</taxon>
        <taxon>Spirochaetota</taxon>
        <taxon>Spirochaetia</taxon>
        <taxon>Spirochaetales</taxon>
        <taxon>Borreliaceae</taxon>
        <taxon>Borrelia</taxon>
    </lineage>
</organism>
<name>W5SQ04_BORAN</name>
<evidence type="ECO:0000256" key="4">
    <source>
        <dbReference type="ARBA" id="ARBA00022723"/>
    </source>
</evidence>
<feature type="active site" description="Proton acceptor" evidence="8">
    <location>
        <position position="82"/>
    </location>
</feature>
<gene>
    <name evidence="8" type="primary">rnz</name>
    <name evidence="10" type="ORF">BAN_0039800</name>
</gene>
<evidence type="ECO:0000256" key="6">
    <source>
        <dbReference type="ARBA" id="ARBA00022801"/>
    </source>
</evidence>
<evidence type="ECO:0000313" key="10">
    <source>
        <dbReference type="EMBL" id="AHH08723.1"/>
    </source>
</evidence>
<feature type="domain" description="Metallo-beta-lactamase" evidence="9">
    <location>
        <begin position="36"/>
        <end position="209"/>
    </location>
</feature>
<feature type="binding site" evidence="8">
    <location>
        <position position="161"/>
    </location>
    <ligand>
        <name>Zn(2+)</name>
        <dbReference type="ChEBI" id="CHEBI:29105"/>
        <label>1</label>
        <note>catalytic</note>
    </ligand>
</feature>
<dbReference type="InterPro" id="IPR036866">
    <property type="entry name" value="RibonucZ/Hydroxyglut_hydro"/>
</dbReference>
<evidence type="ECO:0000256" key="1">
    <source>
        <dbReference type="ARBA" id="ARBA00011738"/>
    </source>
</evidence>
<keyword evidence="2 8" id="KW-0819">tRNA processing</keyword>
<evidence type="ECO:0000313" key="11">
    <source>
        <dbReference type="Proteomes" id="UP000019262"/>
    </source>
</evidence>
<feature type="binding site" evidence="8">
    <location>
        <position position="231"/>
    </location>
    <ligand>
        <name>Zn(2+)</name>
        <dbReference type="ChEBI" id="CHEBI:29105"/>
        <label>2</label>
        <note>catalytic</note>
    </ligand>
</feature>
<comment type="catalytic activity">
    <reaction evidence="8">
        <text>Endonucleolytic cleavage of RNA, removing extra 3' nucleotides from tRNA precursor, generating 3' termini of tRNAs. A 3'-hydroxy group is left at the tRNA terminus and a 5'-phosphoryl group is left at the trailer molecule.</text>
        <dbReference type="EC" id="3.1.26.11"/>
    </reaction>
</comment>
<keyword evidence="3 8" id="KW-0540">Nuclease</keyword>
<evidence type="ECO:0000256" key="2">
    <source>
        <dbReference type="ARBA" id="ARBA00022694"/>
    </source>
</evidence>
<keyword evidence="4 8" id="KW-0479">Metal-binding</keyword>
<dbReference type="CDD" id="cd07717">
    <property type="entry name" value="RNaseZ_ZiPD-like_MBL-fold"/>
    <property type="match status" value="1"/>
</dbReference>
<feature type="binding site" evidence="8">
    <location>
        <position position="82"/>
    </location>
    <ligand>
        <name>Zn(2+)</name>
        <dbReference type="ChEBI" id="CHEBI:29105"/>
        <label>2</label>
        <note>catalytic</note>
    </ligand>
</feature>
<dbReference type="InterPro" id="IPR013471">
    <property type="entry name" value="RNase_Z/BN"/>
</dbReference>
<keyword evidence="6 8" id="KW-0378">Hydrolase</keyword>
<dbReference type="Gene3D" id="3.60.15.10">
    <property type="entry name" value="Ribonuclease Z/Hydroxyacylglutathione hydrolase-like"/>
    <property type="match status" value="1"/>
</dbReference>
<dbReference type="SMART" id="SM00849">
    <property type="entry name" value="Lactamase_B"/>
    <property type="match status" value="1"/>
</dbReference>
<dbReference type="Pfam" id="PF23023">
    <property type="entry name" value="Anti-Pycsar_Apyc1"/>
    <property type="match status" value="1"/>
</dbReference>
<dbReference type="eggNOG" id="COG1234">
    <property type="taxonomic scope" value="Bacteria"/>
</dbReference>
<evidence type="ECO:0000256" key="7">
    <source>
        <dbReference type="ARBA" id="ARBA00022833"/>
    </source>
</evidence>
<dbReference type="EC" id="3.1.26.11" evidence="8"/>
<dbReference type="NCBIfam" id="NF000801">
    <property type="entry name" value="PRK00055.1-3"/>
    <property type="match status" value="1"/>
</dbReference>